<accession>A0A2Z3GYA9</accession>
<reference evidence="1 2" key="1">
    <citation type="submission" date="2018-01" db="EMBL/GenBank/DDBJ databases">
        <title>G. obscuriglobus.</title>
        <authorList>
            <person name="Franke J."/>
            <person name="Blomberg W."/>
            <person name="Selmecki A."/>
        </authorList>
    </citation>
    <scope>NUCLEOTIDE SEQUENCE [LARGE SCALE GENOMIC DNA]</scope>
    <source>
        <strain evidence="1 2">DSM 5831</strain>
    </source>
</reference>
<protein>
    <submittedName>
        <fullName evidence="1">Uncharacterized protein</fullName>
    </submittedName>
</protein>
<dbReference type="KEGG" id="gog:C1280_08315"/>
<dbReference type="EMBL" id="CP025958">
    <property type="protein sequence ID" value="AWM37022.1"/>
    <property type="molecule type" value="Genomic_DNA"/>
</dbReference>
<organism evidence="1 2">
    <name type="scientific">Gemmata obscuriglobus</name>
    <dbReference type="NCBI Taxonomy" id="114"/>
    <lineage>
        <taxon>Bacteria</taxon>
        <taxon>Pseudomonadati</taxon>
        <taxon>Planctomycetota</taxon>
        <taxon>Planctomycetia</taxon>
        <taxon>Gemmatales</taxon>
        <taxon>Gemmataceae</taxon>
        <taxon>Gemmata</taxon>
    </lineage>
</organism>
<evidence type="ECO:0000313" key="2">
    <source>
        <dbReference type="Proteomes" id="UP000245802"/>
    </source>
</evidence>
<gene>
    <name evidence="1" type="ORF">C1280_08315</name>
</gene>
<evidence type="ECO:0000313" key="1">
    <source>
        <dbReference type="EMBL" id="AWM37022.1"/>
    </source>
</evidence>
<keyword evidence="2" id="KW-1185">Reference proteome</keyword>
<dbReference type="RefSeq" id="WP_010033343.1">
    <property type="nucleotide sequence ID" value="NZ_CP025958.1"/>
</dbReference>
<name>A0A2Z3GYA9_9BACT</name>
<dbReference type="Proteomes" id="UP000245802">
    <property type="component" value="Chromosome"/>
</dbReference>
<dbReference type="AlphaFoldDB" id="A0A2Z3GYA9"/>
<sequence length="238" mass="23936">MAISTGTLSVPDFIGAEQKLKTLNDSADGSRNPAHPQLNAAGAIINPATAENQDAANAALGTIATATSAGATAAKQDTGNDALAAIATNTLLGSLTFTAFPTVTAGAYSAGMVVGGKITVPNAARSAGGSGLVQQALVGKKTALTAPFDLLVFHTDPVTAFTDHAPLPDWSADLGKLVGTIRCTDLVDGGTPQVQQALQQALQFRCAGTTLYVVAVVRGAETYASTDAVTVSLGILRD</sequence>
<proteinExistence type="predicted"/>